<gene>
    <name evidence="1" type="ORF">VB248_12595</name>
</gene>
<evidence type="ECO:0000313" key="2">
    <source>
        <dbReference type="Proteomes" id="UP001302949"/>
    </source>
</evidence>
<evidence type="ECO:0000313" key="1">
    <source>
        <dbReference type="EMBL" id="MEA5139982.1"/>
    </source>
</evidence>
<accession>A0ABU5QBH0</accession>
<sequence>MIHSKLFWWFFNLQFIICGCHSEIKESNFVKGKQFYKITKIAQMPPVVNESSGLVATAKDTTFWTHNDSGGKAEIYEVDKTGQLLSVLRFPTIKNEDWEEITRDKDGYLYIGDFGNNQNTRRELIIQKVNEKTATLLEPIRFHYADQEKFPPEDIDKNFDCEAFFAKGDSLYLFSKNRGNNLVKLYAVPKYSGNYALLPKDQIKISTMVTGAAISPDEKTFALVTYGQVLFFGVENQEINFRHPKKCYKFIYNQTEAITFLDNKHLLISNEAGELLFIDIEKP</sequence>
<keyword evidence="2" id="KW-1185">Reference proteome</keyword>
<dbReference type="RefSeq" id="WP_323297141.1">
    <property type="nucleotide sequence ID" value="NZ_JAYFUM010000014.1"/>
</dbReference>
<dbReference type="Proteomes" id="UP001302949">
    <property type="component" value="Unassembled WGS sequence"/>
</dbReference>
<dbReference type="PROSITE" id="PS51257">
    <property type="entry name" value="PROKAR_LIPOPROTEIN"/>
    <property type="match status" value="1"/>
</dbReference>
<comment type="caution">
    <text evidence="1">The sequence shown here is derived from an EMBL/GenBank/DDBJ whole genome shotgun (WGS) entry which is preliminary data.</text>
</comment>
<proteinExistence type="predicted"/>
<dbReference type="SUPFAM" id="SSF101898">
    <property type="entry name" value="NHL repeat"/>
    <property type="match status" value="1"/>
</dbReference>
<protein>
    <submittedName>
        <fullName evidence="1">Uncharacterized protein</fullName>
    </submittedName>
</protein>
<dbReference type="EMBL" id="JAYFUM010000014">
    <property type="protein sequence ID" value="MEA5139982.1"/>
    <property type="molecule type" value="Genomic_DNA"/>
</dbReference>
<reference evidence="1 2" key="1">
    <citation type="submission" date="2023-12" db="EMBL/GenBank/DDBJ databases">
        <title>Novel species of the genus Arcicella isolated from rivers.</title>
        <authorList>
            <person name="Lu H."/>
        </authorList>
    </citation>
    <scope>NUCLEOTIDE SEQUENCE [LARGE SCALE GENOMIC DNA]</scope>
    <source>
        <strain evidence="1 2">KCTC 23307</strain>
    </source>
</reference>
<organism evidence="1 2">
    <name type="scientific">Arcicella rigui</name>
    <dbReference type="NCBI Taxonomy" id="797020"/>
    <lineage>
        <taxon>Bacteria</taxon>
        <taxon>Pseudomonadati</taxon>
        <taxon>Bacteroidota</taxon>
        <taxon>Cytophagia</taxon>
        <taxon>Cytophagales</taxon>
        <taxon>Flectobacillaceae</taxon>
        <taxon>Arcicella</taxon>
    </lineage>
</organism>
<name>A0ABU5QBH0_9BACT</name>